<dbReference type="InterPro" id="IPR036259">
    <property type="entry name" value="MFS_trans_sf"/>
</dbReference>
<name>A0A1B4XJG6_9GAMM</name>
<evidence type="ECO:0000313" key="6">
    <source>
        <dbReference type="EMBL" id="BAV34934.1"/>
    </source>
</evidence>
<keyword evidence="3 4" id="KW-0472">Membrane</keyword>
<dbReference type="SUPFAM" id="SSF103473">
    <property type="entry name" value="MFS general substrate transporter"/>
    <property type="match status" value="1"/>
</dbReference>
<dbReference type="PANTHER" id="PTHR23534:SF1">
    <property type="entry name" value="MAJOR FACILITATOR SUPERFAMILY PROTEIN"/>
    <property type="match status" value="1"/>
</dbReference>
<organism evidence="6 7">
    <name type="scientific">Sulfuricaulis limicola</name>
    <dbReference type="NCBI Taxonomy" id="1620215"/>
    <lineage>
        <taxon>Bacteria</taxon>
        <taxon>Pseudomonadati</taxon>
        <taxon>Pseudomonadota</taxon>
        <taxon>Gammaproteobacteria</taxon>
        <taxon>Acidiferrobacterales</taxon>
        <taxon>Acidiferrobacteraceae</taxon>
        <taxon>Sulfuricaulis</taxon>
    </lineage>
</organism>
<feature type="transmembrane region" description="Helical" evidence="4">
    <location>
        <begin position="361"/>
        <end position="380"/>
    </location>
</feature>
<dbReference type="Proteomes" id="UP000243180">
    <property type="component" value="Chromosome"/>
</dbReference>
<feature type="transmembrane region" description="Helical" evidence="4">
    <location>
        <begin position="161"/>
        <end position="182"/>
    </location>
</feature>
<dbReference type="Pfam" id="PF07690">
    <property type="entry name" value="MFS_1"/>
    <property type="match status" value="1"/>
</dbReference>
<feature type="transmembrane region" description="Helical" evidence="4">
    <location>
        <begin position="39"/>
        <end position="62"/>
    </location>
</feature>
<feature type="transmembrane region" description="Helical" evidence="4">
    <location>
        <begin position="69"/>
        <end position="88"/>
    </location>
</feature>
<evidence type="ECO:0000256" key="2">
    <source>
        <dbReference type="ARBA" id="ARBA00022989"/>
    </source>
</evidence>
<keyword evidence="1 4" id="KW-0812">Transmembrane</keyword>
<feature type="transmembrane region" description="Helical" evidence="4">
    <location>
        <begin position="297"/>
        <end position="321"/>
    </location>
</feature>
<evidence type="ECO:0000313" key="7">
    <source>
        <dbReference type="Proteomes" id="UP000243180"/>
    </source>
</evidence>
<dbReference type="PROSITE" id="PS50850">
    <property type="entry name" value="MFS"/>
    <property type="match status" value="1"/>
</dbReference>
<dbReference type="InterPro" id="IPR011701">
    <property type="entry name" value="MFS"/>
</dbReference>
<dbReference type="Gene3D" id="1.20.1250.20">
    <property type="entry name" value="MFS general substrate transporter like domains"/>
    <property type="match status" value="1"/>
</dbReference>
<evidence type="ECO:0000256" key="1">
    <source>
        <dbReference type="ARBA" id="ARBA00022692"/>
    </source>
</evidence>
<feature type="transmembrane region" description="Helical" evidence="4">
    <location>
        <begin position="208"/>
        <end position="232"/>
    </location>
</feature>
<dbReference type="AlphaFoldDB" id="A0A1B4XJG6"/>
<dbReference type="KEGG" id="slim:SCL_2657"/>
<evidence type="ECO:0000256" key="3">
    <source>
        <dbReference type="ARBA" id="ARBA00023136"/>
    </source>
</evidence>
<feature type="transmembrane region" description="Helical" evidence="4">
    <location>
        <begin position="130"/>
        <end position="149"/>
    </location>
</feature>
<feature type="transmembrane region" description="Helical" evidence="4">
    <location>
        <begin position="333"/>
        <end position="355"/>
    </location>
</feature>
<dbReference type="InterPro" id="IPR020846">
    <property type="entry name" value="MFS_dom"/>
</dbReference>
<feature type="transmembrane region" description="Helical" evidence="4">
    <location>
        <begin position="94"/>
        <end position="118"/>
    </location>
</feature>
<dbReference type="InParanoid" id="A0A1B4XJG6"/>
<evidence type="ECO:0000259" key="5">
    <source>
        <dbReference type="PROSITE" id="PS50850"/>
    </source>
</evidence>
<feature type="domain" description="Major facilitator superfamily (MFS) profile" evidence="5">
    <location>
        <begin position="207"/>
        <end position="392"/>
    </location>
</feature>
<dbReference type="OrthoDB" id="8558006at2"/>
<keyword evidence="7" id="KW-1185">Reference proteome</keyword>
<dbReference type="PANTHER" id="PTHR23534">
    <property type="entry name" value="MFS PERMEASE"/>
    <property type="match status" value="1"/>
</dbReference>
<accession>A0A1B4XJG6</accession>
<sequence>MKKNVWLLSFCQALMNSGNILLATTSALVGYQLAENKALATLPLGLQFLGTMLTTIPASMFMKHVGRRAGFIVGTLFGLAGAGLASWAIVHGSFFLFCAGAVLFGVFNGFGTYYRFAAADIATDDYRPTAISYVMAGGVIAAVVGPNLAKWSIGLLPSAEFAGSYLALAGLYVASLAVLLFLDIPRPGAHEAHDTGRPLREIATQGKFVVAVLGAAVGFGVMSLVMTATPLAMHAHAHPFPDTAFVIEWHVLGMFAPSFVTGHLIRRFGVLNIMLTGAVLNVLCVVVNLGGTDLTHFWGALVLLGVGWNFLFVGGTTLLTETYRIEEKAKAQALNDFLVFTMVTVSSLSAGALHYLLGWRAVNLGVLLPIAFILGALLWLRSKQRAGVAAGI</sequence>
<evidence type="ECO:0000256" key="4">
    <source>
        <dbReference type="SAM" id="Phobius"/>
    </source>
</evidence>
<protein>
    <submittedName>
        <fullName evidence="6">MFS transporter</fullName>
    </submittedName>
</protein>
<keyword evidence="2 4" id="KW-1133">Transmembrane helix</keyword>
<dbReference type="EMBL" id="AP014879">
    <property type="protein sequence ID" value="BAV34934.1"/>
    <property type="molecule type" value="Genomic_DNA"/>
</dbReference>
<dbReference type="GO" id="GO:0022857">
    <property type="term" value="F:transmembrane transporter activity"/>
    <property type="evidence" value="ECO:0007669"/>
    <property type="project" value="InterPro"/>
</dbReference>
<feature type="transmembrane region" description="Helical" evidence="4">
    <location>
        <begin position="244"/>
        <end position="265"/>
    </location>
</feature>
<feature type="transmembrane region" description="Helical" evidence="4">
    <location>
        <begin position="272"/>
        <end position="291"/>
    </location>
</feature>
<reference evidence="6 7" key="1">
    <citation type="submission" date="2015-05" db="EMBL/GenBank/DDBJ databases">
        <title>Complete genome sequence of a sulfur-oxidizing gammaproteobacterium strain HA5.</title>
        <authorList>
            <person name="Miura A."/>
            <person name="Kojima H."/>
            <person name="Fukui M."/>
        </authorList>
    </citation>
    <scope>NUCLEOTIDE SEQUENCE [LARGE SCALE GENOMIC DNA]</scope>
    <source>
        <strain evidence="6 7">HA5</strain>
    </source>
</reference>
<proteinExistence type="predicted"/>
<gene>
    <name evidence="6" type="ORF">SCL_2657</name>
</gene>